<accession>Q14LC4</accession>
<reference evidence="1" key="1">
    <citation type="journal article" date="2010" name="Appl. Environ. Microbiol.">
        <title>Partial chromosome sequence of Spiroplasma citri reveals extensive viral invasion and important gene decay.</title>
        <authorList>
            <person name="Carle P."/>
            <person name="Saillard C."/>
            <person name="Carrere N."/>
            <person name="Carrere S."/>
            <person name="Duret S."/>
            <person name="Eveillard S."/>
            <person name="Gaurivaud P."/>
            <person name="Gourgues G."/>
            <person name="Gouzy J."/>
            <person name="Salar P."/>
            <person name="Verdin E."/>
            <person name="Breton M."/>
            <person name="Blanchard A."/>
            <person name="Laigret F."/>
            <person name="Bove J.M."/>
            <person name="Renaudin J."/>
            <person name="Foissac X."/>
        </authorList>
    </citation>
    <scope>NUCLEOTIDE SEQUENCE</scope>
    <source>
        <strain evidence="1">GII3-3X</strain>
    </source>
</reference>
<protein>
    <submittedName>
        <fullName evidence="1">Uncharacterized protein</fullName>
    </submittedName>
</protein>
<gene>
    <name evidence="1" type="ORF">SPICI19_056</name>
</gene>
<evidence type="ECO:0000313" key="1">
    <source>
        <dbReference type="EMBL" id="CAK99706.1"/>
    </source>
</evidence>
<organism evidence="1">
    <name type="scientific">Spiroplasma citri</name>
    <dbReference type="NCBI Taxonomy" id="2133"/>
    <lineage>
        <taxon>Bacteria</taxon>
        <taxon>Bacillati</taxon>
        <taxon>Mycoplasmatota</taxon>
        <taxon>Mollicutes</taxon>
        <taxon>Entomoplasmatales</taxon>
        <taxon>Spiroplasmataceae</taxon>
        <taxon>Spiroplasma</taxon>
    </lineage>
</organism>
<dbReference type="EMBL" id="AM285320">
    <property type="protein sequence ID" value="CAK99706.1"/>
    <property type="molecule type" value="Genomic_DNA"/>
</dbReference>
<sequence length="53" mass="6564">MNETMRLYDIFKAENFYIQSVQPYYWTTSIMVKGSYQEFLNYKASRWLPANYY</sequence>
<dbReference type="AlphaFoldDB" id="Q14LC4"/>
<name>Q14LC4_SPICI</name>
<proteinExistence type="predicted"/>